<feature type="transmembrane region" description="Helical" evidence="6">
    <location>
        <begin position="167"/>
        <end position="190"/>
    </location>
</feature>
<reference evidence="7 8" key="1">
    <citation type="submission" date="2010-05" db="EMBL/GenBank/DDBJ databases">
        <authorList>
            <person name="Qin X."/>
            <person name="Bachman B."/>
            <person name="Battles P."/>
            <person name="Bell A."/>
            <person name="Bess C."/>
            <person name="Bickham C."/>
            <person name="Chaboub L."/>
            <person name="Chen D."/>
            <person name="Coyle M."/>
            <person name="Deiros D.R."/>
            <person name="Dinh H."/>
            <person name="Forbes L."/>
            <person name="Fowler G."/>
            <person name="Francisco L."/>
            <person name="Fu Q."/>
            <person name="Gubbala S."/>
            <person name="Hale W."/>
            <person name="Han Y."/>
            <person name="Hemphill L."/>
            <person name="Highlander S.K."/>
            <person name="Hirani K."/>
            <person name="Hogues M."/>
            <person name="Jackson L."/>
            <person name="Jakkamsetti A."/>
            <person name="Javaid M."/>
            <person name="Jiang H."/>
            <person name="Korchina V."/>
            <person name="Kovar C."/>
            <person name="Lara F."/>
            <person name="Lee S."/>
            <person name="Mata R."/>
            <person name="Mathew T."/>
            <person name="Moen C."/>
            <person name="Morales K."/>
            <person name="Munidasa M."/>
            <person name="Nazareth L."/>
            <person name="Ngo R."/>
            <person name="Nguyen L."/>
            <person name="Okwuonu G."/>
            <person name="Ongeri F."/>
            <person name="Patil S."/>
            <person name="Petrosino J."/>
            <person name="Pham C."/>
            <person name="Pham P."/>
            <person name="Pu L.-L."/>
            <person name="Puazo M."/>
            <person name="Raj R."/>
            <person name="Reid J."/>
            <person name="Rouhana J."/>
            <person name="Saada N."/>
            <person name="Shang Y."/>
            <person name="Simmons D."/>
            <person name="Thornton R."/>
            <person name="Warren J."/>
            <person name="Weissenberger G."/>
            <person name="Zhang J."/>
            <person name="Zhang L."/>
            <person name="Zhou C."/>
            <person name="Zhu D."/>
            <person name="Muzny D."/>
            <person name="Worley K."/>
            <person name="Gibbs R."/>
        </authorList>
    </citation>
    <scope>NUCLEOTIDE SEQUENCE [LARGE SCALE GENOMIC DNA]</scope>
    <source>
        <strain evidence="7 8">NAP08</strain>
    </source>
</reference>
<accession>D5QA30</accession>
<keyword evidence="3 6" id="KW-0812">Transmembrane</keyword>
<dbReference type="InterPro" id="IPR001851">
    <property type="entry name" value="ABC_transp_permease"/>
</dbReference>
<dbReference type="Pfam" id="PF02653">
    <property type="entry name" value="BPD_transp_2"/>
    <property type="match status" value="1"/>
</dbReference>
<dbReference type="PANTHER" id="PTHR32196">
    <property type="entry name" value="ABC TRANSPORTER PERMEASE PROTEIN YPHD-RELATED-RELATED"/>
    <property type="match status" value="1"/>
</dbReference>
<protein>
    <submittedName>
        <fullName evidence="7">Branched-chain amino acid ABC transporter, permease protein</fullName>
    </submittedName>
</protein>
<keyword evidence="2" id="KW-1003">Cell membrane</keyword>
<feature type="transmembrane region" description="Helical" evidence="6">
    <location>
        <begin position="64"/>
        <end position="82"/>
    </location>
</feature>
<evidence type="ECO:0000256" key="3">
    <source>
        <dbReference type="ARBA" id="ARBA00022692"/>
    </source>
</evidence>
<gene>
    <name evidence="7" type="ORF">HMPREF0220_3764</name>
</gene>
<evidence type="ECO:0000256" key="6">
    <source>
        <dbReference type="SAM" id="Phobius"/>
    </source>
</evidence>
<dbReference type="AlphaFoldDB" id="D5QA30"/>
<name>D5QA30_CLODI</name>
<dbReference type="Proteomes" id="UP000003227">
    <property type="component" value="Unassembled WGS sequence"/>
</dbReference>
<dbReference type="HOGENOM" id="CLU_916803_0_0_9"/>
<keyword evidence="4 6" id="KW-1133">Transmembrane helix</keyword>
<evidence type="ECO:0000256" key="1">
    <source>
        <dbReference type="ARBA" id="ARBA00004651"/>
    </source>
</evidence>
<comment type="caution">
    <text evidence="7">The sequence shown here is derived from an EMBL/GenBank/DDBJ whole genome shotgun (WGS) entry which is preliminary data.</text>
</comment>
<dbReference type="RefSeq" id="WP_003421668.1">
    <property type="nucleotide sequence ID" value="NZ_GG770728.1"/>
</dbReference>
<dbReference type="EMBL" id="ADNX01000110">
    <property type="protein sequence ID" value="EFH05237.1"/>
    <property type="molecule type" value="Genomic_DNA"/>
</dbReference>
<evidence type="ECO:0000256" key="5">
    <source>
        <dbReference type="ARBA" id="ARBA00023136"/>
    </source>
</evidence>
<feature type="transmembrane region" description="Helical" evidence="6">
    <location>
        <begin position="128"/>
        <end position="146"/>
    </location>
</feature>
<dbReference type="PANTHER" id="PTHR32196:SF69">
    <property type="entry name" value="BRANCHED-CHAIN AMINO ACID TRANSPORT SYSTEM, PERMEASE PROTEIN"/>
    <property type="match status" value="1"/>
</dbReference>
<dbReference type="GO" id="GO:0022857">
    <property type="term" value="F:transmembrane transporter activity"/>
    <property type="evidence" value="ECO:0007669"/>
    <property type="project" value="InterPro"/>
</dbReference>
<evidence type="ECO:0000256" key="2">
    <source>
        <dbReference type="ARBA" id="ARBA00022475"/>
    </source>
</evidence>
<keyword evidence="5 6" id="KW-0472">Membrane</keyword>
<evidence type="ECO:0000313" key="8">
    <source>
        <dbReference type="Proteomes" id="UP000003227"/>
    </source>
</evidence>
<evidence type="ECO:0000256" key="4">
    <source>
        <dbReference type="ARBA" id="ARBA00022989"/>
    </source>
</evidence>
<dbReference type="GO" id="GO:0005886">
    <property type="term" value="C:plasma membrane"/>
    <property type="evidence" value="ECO:0007669"/>
    <property type="project" value="UniProtKB-SubCell"/>
</dbReference>
<sequence>VLFMSGIISVMTQSLILSIMALGVYITYKILDFPDMSADGSYTMGASIVAFSLTNGISPVVATLMAILCGCTAGLVTGILHIKFKISNLLSGILVMGMLYSINLRIMGKSNIPLFSFKHLFNGEISPIVLALAFVFICKVLLDLFLKTGLGYTLKGVGDNSQMIKSLGINIGSIKILGLMISNGLIALSGSLMAQFLGFSDVNMGIGTLVLGIASIIIGITLFKKFTFIKDTTAIIVGSFIYQFTIYFAMSLGMLSTDLKLITAIVIIAFLATGNLNISLKKNKCKTSTKNKSEKRGVIDVTN</sequence>
<feature type="transmembrane region" description="Helical" evidence="6">
    <location>
        <begin position="261"/>
        <end position="280"/>
    </location>
</feature>
<feature type="transmembrane region" description="Helical" evidence="6">
    <location>
        <begin position="202"/>
        <end position="223"/>
    </location>
</feature>
<comment type="subcellular location">
    <subcellularLocation>
        <location evidence="1">Cell membrane</location>
        <topology evidence="1">Multi-pass membrane protein</topology>
    </subcellularLocation>
</comment>
<feature type="transmembrane region" description="Helical" evidence="6">
    <location>
        <begin position="6"/>
        <end position="28"/>
    </location>
</feature>
<organism evidence="7 8">
    <name type="scientific">Clostridioides difficile NAP08</name>
    <dbReference type="NCBI Taxonomy" id="525259"/>
    <lineage>
        <taxon>Bacteria</taxon>
        <taxon>Bacillati</taxon>
        <taxon>Bacillota</taxon>
        <taxon>Clostridia</taxon>
        <taxon>Peptostreptococcales</taxon>
        <taxon>Peptostreptococcaceae</taxon>
        <taxon>Clostridioides</taxon>
    </lineage>
</organism>
<dbReference type="CDD" id="cd06574">
    <property type="entry name" value="TM_PBP1_branched-chain-AA_like"/>
    <property type="match status" value="1"/>
</dbReference>
<evidence type="ECO:0000313" key="7">
    <source>
        <dbReference type="EMBL" id="EFH05237.1"/>
    </source>
</evidence>
<proteinExistence type="predicted"/>
<feature type="transmembrane region" description="Helical" evidence="6">
    <location>
        <begin position="89"/>
        <end position="108"/>
    </location>
</feature>
<feature type="transmembrane region" description="Helical" evidence="6">
    <location>
        <begin position="235"/>
        <end position="255"/>
    </location>
</feature>
<feature type="non-terminal residue" evidence="7">
    <location>
        <position position="1"/>
    </location>
</feature>